<dbReference type="Proteomes" id="UP000214720">
    <property type="component" value="Unassembled WGS sequence"/>
</dbReference>
<accession>A0A226WU57</accession>
<sequence length="40" mass="4324">MLRLTHPNFLALILFLSLFSFVADLSATADTAESALQTAL</sequence>
<reference evidence="2" key="1">
    <citation type="submission" date="2017-01" db="EMBL/GenBank/DDBJ databases">
        <title>Genome Analysis of Deinococcus marmoris KOPRI26562.</title>
        <authorList>
            <person name="Kim J.H."/>
            <person name="Oh H.-M."/>
        </authorList>
    </citation>
    <scope>NUCLEOTIDE SEQUENCE [LARGE SCALE GENOMIC DNA]</scope>
    <source>
        <strain evidence="2">PAMC 26633</strain>
    </source>
</reference>
<comment type="caution">
    <text evidence="1">The sequence shown here is derived from an EMBL/GenBank/DDBJ whole genome shotgun (WGS) entry which is preliminary data.</text>
</comment>
<protein>
    <submittedName>
        <fullName evidence="1">Uncharacterized protein</fullName>
    </submittedName>
</protein>
<gene>
    <name evidence="1" type="ORF">BSU04_30960</name>
</gene>
<evidence type="ECO:0000313" key="1">
    <source>
        <dbReference type="EMBL" id="OXC74711.1"/>
    </source>
</evidence>
<proteinExistence type="predicted"/>
<name>A0A226WU57_CABSO</name>
<evidence type="ECO:0000313" key="2">
    <source>
        <dbReference type="Proteomes" id="UP000214720"/>
    </source>
</evidence>
<dbReference type="EMBL" id="MTHB01000206">
    <property type="protein sequence ID" value="OXC74711.1"/>
    <property type="molecule type" value="Genomic_DNA"/>
</dbReference>
<dbReference type="AlphaFoldDB" id="A0A226WU57"/>
<organism evidence="1 2">
    <name type="scientific">Caballeronia sordidicola</name>
    <name type="common">Burkholderia sordidicola</name>
    <dbReference type="NCBI Taxonomy" id="196367"/>
    <lineage>
        <taxon>Bacteria</taxon>
        <taxon>Pseudomonadati</taxon>
        <taxon>Pseudomonadota</taxon>
        <taxon>Betaproteobacteria</taxon>
        <taxon>Burkholderiales</taxon>
        <taxon>Burkholderiaceae</taxon>
        <taxon>Caballeronia</taxon>
    </lineage>
</organism>